<protein>
    <submittedName>
        <fullName evidence="1">Uncharacterized protein</fullName>
    </submittedName>
</protein>
<sequence>MLNALKEMKVTRVLSAVAAGQTVQPTSIIDMKEFDGIVFLA</sequence>
<proteinExistence type="predicted"/>
<dbReference type="EMBL" id="BARW01001902">
    <property type="protein sequence ID" value="GAI65246.1"/>
    <property type="molecule type" value="Genomic_DNA"/>
</dbReference>
<organism evidence="1">
    <name type="scientific">marine sediment metagenome</name>
    <dbReference type="NCBI Taxonomy" id="412755"/>
    <lineage>
        <taxon>unclassified sequences</taxon>
        <taxon>metagenomes</taxon>
        <taxon>ecological metagenomes</taxon>
    </lineage>
</organism>
<reference evidence="1" key="1">
    <citation type="journal article" date="2014" name="Front. Microbiol.">
        <title>High frequency of phylogenetically diverse reductive dehalogenase-homologous genes in deep subseafloor sedimentary metagenomes.</title>
        <authorList>
            <person name="Kawai M."/>
            <person name="Futagami T."/>
            <person name="Toyoda A."/>
            <person name="Takaki Y."/>
            <person name="Nishi S."/>
            <person name="Hori S."/>
            <person name="Arai W."/>
            <person name="Tsubouchi T."/>
            <person name="Morono Y."/>
            <person name="Uchiyama I."/>
            <person name="Ito T."/>
            <person name="Fujiyama A."/>
            <person name="Inagaki F."/>
            <person name="Takami H."/>
        </authorList>
    </citation>
    <scope>NUCLEOTIDE SEQUENCE</scope>
    <source>
        <strain evidence="1">Expedition CK06-06</strain>
    </source>
</reference>
<gene>
    <name evidence="1" type="ORF">S12H4_05673</name>
</gene>
<comment type="caution">
    <text evidence="1">The sequence shown here is derived from an EMBL/GenBank/DDBJ whole genome shotgun (WGS) entry which is preliminary data.</text>
</comment>
<feature type="non-terminal residue" evidence="1">
    <location>
        <position position="41"/>
    </location>
</feature>
<name>X1RE16_9ZZZZ</name>
<dbReference type="AlphaFoldDB" id="X1RE16"/>
<accession>X1RE16</accession>
<evidence type="ECO:0000313" key="1">
    <source>
        <dbReference type="EMBL" id="GAI65246.1"/>
    </source>
</evidence>